<organism evidence="1 2">
    <name type="scientific">Hypoxylon rubiginosum</name>
    <dbReference type="NCBI Taxonomy" id="110542"/>
    <lineage>
        <taxon>Eukaryota</taxon>
        <taxon>Fungi</taxon>
        <taxon>Dikarya</taxon>
        <taxon>Ascomycota</taxon>
        <taxon>Pezizomycotina</taxon>
        <taxon>Sordariomycetes</taxon>
        <taxon>Xylariomycetidae</taxon>
        <taxon>Xylariales</taxon>
        <taxon>Hypoxylaceae</taxon>
        <taxon>Hypoxylon</taxon>
    </lineage>
</organism>
<proteinExistence type="predicted"/>
<sequence length="86" mass="8715">MKCTFAAFILPIFLSASGASASFIYRFANETSTSSAPGGIPTPPTVGHMTCAGGLDTPCQSLCTCSGGSVNCHADPTSRCVQMCAC</sequence>
<comment type="caution">
    <text evidence="1">The sequence shown here is derived from an EMBL/GenBank/DDBJ whole genome shotgun (WGS) entry which is preliminary data.</text>
</comment>
<dbReference type="Proteomes" id="UP001497680">
    <property type="component" value="Unassembled WGS sequence"/>
</dbReference>
<protein>
    <submittedName>
        <fullName evidence="1">Uncharacterized protein</fullName>
    </submittedName>
</protein>
<accession>A0ACC0CWZ0</accession>
<evidence type="ECO:0000313" key="1">
    <source>
        <dbReference type="EMBL" id="KAI6085003.1"/>
    </source>
</evidence>
<dbReference type="EMBL" id="MU394330">
    <property type="protein sequence ID" value="KAI6085003.1"/>
    <property type="molecule type" value="Genomic_DNA"/>
</dbReference>
<reference evidence="1 2" key="1">
    <citation type="journal article" date="2022" name="New Phytol.">
        <title>Ecological generalism drives hyperdiversity of secondary metabolite gene clusters in xylarialean endophytes.</title>
        <authorList>
            <person name="Franco M.E.E."/>
            <person name="Wisecaver J.H."/>
            <person name="Arnold A.E."/>
            <person name="Ju Y.M."/>
            <person name="Slot J.C."/>
            <person name="Ahrendt S."/>
            <person name="Moore L.P."/>
            <person name="Eastman K.E."/>
            <person name="Scott K."/>
            <person name="Konkel Z."/>
            <person name="Mondo S.J."/>
            <person name="Kuo A."/>
            <person name="Hayes R.D."/>
            <person name="Haridas S."/>
            <person name="Andreopoulos B."/>
            <person name="Riley R."/>
            <person name="LaButti K."/>
            <person name="Pangilinan J."/>
            <person name="Lipzen A."/>
            <person name="Amirebrahimi M."/>
            <person name="Yan J."/>
            <person name="Adam C."/>
            <person name="Keymanesh K."/>
            <person name="Ng V."/>
            <person name="Louie K."/>
            <person name="Northen T."/>
            <person name="Drula E."/>
            <person name="Henrissat B."/>
            <person name="Hsieh H.M."/>
            <person name="Youens-Clark K."/>
            <person name="Lutzoni F."/>
            <person name="Miadlikowska J."/>
            <person name="Eastwood D.C."/>
            <person name="Hamelin R.C."/>
            <person name="Grigoriev I.V."/>
            <person name="U'Ren J.M."/>
        </authorList>
    </citation>
    <scope>NUCLEOTIDE SEQUENCE [LARGE SCALE GENOMIC DNA]</scope>
    <source>
        <strain evidence="1 2">ER1909</strain>
    </source>
</reference>
<evidence type="ECO:0000313" key="2">
    <source>
        <dbReference type="Proteomes" id="UP001497680"/>
    </source>
</evidence>
<gene>
    <name evidence="1" type="ORF">F4821DRAFT_279698</name>
</gene>
<keyword evidence="2" id="KW-1185">Reference proteome</keyword>
<name>A0ACC0CWZ0_9PEZI</name>